<keyword evidence="3" id="KW-1185">Reference proteome</keyword>
<comment type="caution">
    <text evidence="2">The sequence shown here is derived from an EMBL/GenBank/DDBJ whole genome shotgun (WGS) entry which is preliminary data.</text>
</comment>
<dbReference type="PROSITE" id="PS50075">
    <property type="entry name" value="CARRIER"/>
    <property type="match status" value="1"/>
</dbReference>
<proteinExistence type="predicted"/>
<dbReference type="STRING" id="874156.GCA_001021555_00023"/>
<dbReference type="Gene3D" id="1.10.1200.10">
    <property type="entry name" value="ACP-like"/>
    <property type="match status" value="1"/>
</dbReference>
<evidence type="ECO:0000259" key="1">
    <source>
        <dbReference type="PROSITE" id="PS50075"/>
    </source>
</evidence>
<dbReference type="EMBL" id="LBHU01000001">
    <property type="protein sequence ID" value="KLI65049.1"/>
    <property type="molecule type" value="Genomic_DNA"/>
</dbReference>
<name>A0A0H0XRS8_9SPHN</name>
<dbReference type="OrthoDB" id="9810922at2"/>
<gene>
    <name evidence="2" type="ORF">AAV99_06240</name>
</gene>
<dbReference type="AlphaFoldDB" id="A0A0H0XRS8"/>
<evidence type="ECO:0000313" key="2">
    <source>
        <dbReference type="EMBL" id="KLI65049.1"/>
    </source>
</evidence>
<evidence type="ECO:0000313" key="3">
    <source>
        <dbReference type="Proteomes" id="UP000053455"/>
    </source>
</evidence>
<reference evidence="2 3" key="1">
    <citation type="submission" date="2015-04" db="EMBL/GenBank/DDBJ databases">
        <title>The draft genome sequence of Erythrobacter marinus HWDM-33.</title>
        <authorList>
            <person name="Zhuang L."/>
            <person name="Liu Y."/>
            <person name="Shao Z."/>
        </authorList>
    </citation>
    <scope>NUCLEOTIDE SEQUENCE [LARGE SCALE GENOMIC DNA]</scope>
    <source>
        <strain evidence="2 3">HWDM-33</strain>
    </source>
</reference>
<dbReference type="InterPro" id="IPR036736">
    <property type="entry name" value="ACP-like_sf"/>
</dbReference>
<dbReference type="Pfam" id="PF00550">
    <property type="entry name" value="PP-binding"/>
    <property type="match status" value="1"/>
</dbReference>
<dbReference type="RefSeq" id="WP_047092927.1">
    <property type="nucleotide sequence ID" value="NZ_LBHU01000001.1"/>
</dbReference>
<dbReference type="SUPFAM" id="SSF47336">
    <property type="entry name" value="ACP-like"/>
    <property type="match status" value="1"/>
</dbReference>
<organism evidence="2 3">
    <name type="scientific">Aurantiacibacter marinus</name>
    <dbReference type="NCBI Taxonomy" id="874156"/>
    <lineage>
        <taxon>Bacteria</taxon>
        <taxon>Pseudomonadati</taxon>
        <taxon>Pseudomonadota</taxon>
        <taxon>Alphaproteobacteria</taxon>
        <taxon>Sphingomonadales</taxon>
        <taxon>Erythrobacteraceae</taxon>
        <taxon>Aurantiacibacter</taxon>
    </lineage>
</organism>
<sequence>MTKDEIRTAIIQEIGEIAPEVDASGVDDGEDLRDALDLDSMDIFNLIAALHQRFDIDIPDRAATQFLTIGSATAWLADHVQES</sequence>
<dbReference type="Proteomes" id="UP000053455">
    <property type="component" value="Unassembled WGS sequence"/>
</dbReference>
<protein>
    <recommendedName>
        <fullName evidence="1">Carrier domain-containing protein</fullName>
    </recommendedName>
</protein>
<dbReference type="PATRIC" id="fig|874156.12.peg.1286"/>
<dbReference type="InterPro" id="IPR009081">
    <property type="entry name" value="PP-bd_ACP"/>
</dbReference>
<accession>A0A0H0XRS8</accession>
<feature type="domain" description="Carrier" evidence="1">
    <location>
        <begin position="5"/>
        <end position="80"/>
    </location>
</feature>